<protein>
    <submittedName>
        <fullName evidence="1">Tail assembly chaperone protein</fullName>
    </submittedName>
</protein>
<evidence type="ECO:0000313" key="1">
    <source>
        <dbReference type="EMBL" id="DAF57822.1"/>
    </source>
</evidence>
<reference evidence="1" key="1">
    <citation type="journal article" date="2021" name="Proc. Natl. Acad. Sci. U.S.A.">
        <title>A Catalog of Tens of Thousands of Viruses from Human Metagenomes Reveals Hidden Associations with Chronic Diseases.</title>
        <authorList>
            <person name="Tisza M.J."/>
            <person name="Buck C.B."/>
        </authorList>
    </citation>
    <scope>NUCLEOTIDE SEQUENCE</scope>
    <source>
        <strain evidence="1">Ctm8l1</strain>
    </source>
</reference>
<sequence>MEQERSANILIGGEEYTLLLTTKATKEIAGRYGGLENLGEKLMKSENFEMAIGEIVWLITLLANQSILVYNLKNKENPKDLLTEEMVELLTAPADLAGYKTAITEALYKGTKRNIESETDTKNAQVG</sequence>
<organism evidence="1">
    <name type="scientific">Siphoviridae sp. ctm8l1</name>
    <dbReference type="NCBI Taxonomy" id="2827930"/>
    <lineage>
        <taxon>Viruses</taxon>
        <taxon>Duplodnaviria</taxon>
        <taxon>Heunggongvirae</taxon>
        <taxon>Uroviricota</taxon>
        <taxon>Caudoviricetes</taxon>
    </lineage>
</organism>
<dbReference type="EMBL" id="BK032739">
    <property type="protein sequence ID" value="DAF57822.1"/>
    <property type="molecule type" value="Genomic_DNA"/>
</dbReference>
<accession>A0A8S5T3J7</accession>
<proteinExistence type="predicted"/>
<name>A0A8S5T3J7_9CAUD</name>